<dbReference type="Pfam" id="PF08241">
    <property type="entry name" value="Methyltransf_11"/>
    <property type="match status" value="1"/>
</dbReference>
<dbReference type="Gene3D" id="3.40.50.150">
    <property type="entry name" value="Vaccinia Virus protein VP39"/>
    <property type="match status" value="1"/>
</dbReference>
<protein>
    <recommendedName>
        <fullName evidence="1">Methyltransferase type 11 domain-containing protein</fullName>
    </recommendedName>
</protein>
<name>A0A7S2RJF7_9STRA</name>
<reference evidence="2" key="1">
    <citation type="submission" date="2021-01" db="EMBL/GenBank/DDBJ databases">
        <authorList>
            <person name="Corre E."/>
            <person name="Pelletier E."/>
            <person name="Niang G."/>
            <person name="Scheremetjew M."/>
            <person name="Finn R."/>
            <person name="Kale V."/>
            <person name="Holt S."/>
            <person name="Cochrane G."/>
            <person name="Meng A."/>
            <person name="Brown T."/>
            <person name="Cohen L."/>
        </authorList>
    </citation>
    <scope>NUCLEOTIDE SEQUENCE</scope>
    <source>
        <strain evidence="2">NY070348D</strain>
    </source>
</reference>
<dbReference type="SUPFAM" id="SSF53335">
    <property type="entry name" value="S-adenosyl-L-methionine-dependent methyltransferases"/>
    <property type="match status" value="1"/>
</dbReference>
<feature type="domain" description="Methyltransferase type 11" evidence="1">
    <location>
        <begin position="60"/>
        <end position="160"/>
    </location>
</feature>
<dbReference type="GO" id="GO:0008757">
    <property type="term" value="F:S-adenosylmethionine-dependent methyltransferase activity"/>
    <property type="evidence" value="ECO:0007669"/>
    <property type="project" value="InterPro"/>
</dbReference>
<accession>A0A7S2RJF7</accession>
<evidence type="ECO:0000313" key="3">
    <source>
        <dbReference type="EMBL" id="CAD9672877.1"/>
    </source>
</evidence>
<dbReference type="InterPro" id="IPR029063">
    <property type="entry name" value="SAM-dependent_MTases_sf"/>
</dbReference>
<sequence length="284" mass="31578">MNCKAGSDVSSPRPEQDGLYPIVNEDKTIGTLNGMGFQFSCPNVFHDKWVGAFDGEHPVLDIGCAFGINTFPAAEKGIPVIAMDFEREHLKIVKREATNKNVQRFVTVMEGKLPDEISLGDESVSSILLSEVIHFLTGKEMLRAIQNMKRVLVPGGIICITCVEFGEMANGDGPQQAFYRQAYKENEGLDLWPGEVHDLRDRMDKFAASYEGKQDGESTDNMMKIKNTRGDAFPNFLHCHKNELLEEAFINAGFSIEHSTLGCSPGILVEFKSLKEVNMIVKKL</sequence>
<dbReference type="PANTHER" id="PTHR43861">
    <property type="entry name" value="TRANS-ACONITATE 2-METHYLTRANSFERASE-RELATED"/>
    <property type="match status" value="1"/>
</dbReference>
<dbReference type="CDD" id="cd02440">
    <property type="entry name" value="AdoMet_MTases"/>
    <property type="match status" value="1"/>
</dbReference>
<dbReference type="InterPro" id="IPR013216">
    <property type="entry name" value="Methyltransf_11"/>
</dbReference>
<dbReference type="EMBL" id="HBHK01006754">
    <property type="protein sequence ID" value="CAD9672874.1"/>
    <property type="molecule type" value="Transcribed_RNA"/>
</dbReference>
<evidence type="ECO:0000259" key="1">
    <source>
        <dbReference type="Pfam" id="PF08241"/>
    </source>
</evidence>
<dbReference type="AlphaFoldDB" id="A0A7S2RJF7"/>
<organism evidence="2">
    <name type="scientific">Mucochytrium quahogii</name>
    <dbReference type="NCBI Taxonomy" id="96639"/>
    <lineage>
        <taxon>Eukaryota</taxon>
        <taxon>Sar</taxon>
        <taxon>Stramenopiles</taxon>
        <taxon>Bigyra</taxon>
        <taxon>Labyrinthulomycetes</taxon>
        <taxon>Thraustochytrida</taxon>
        <taxon>Thraustochytriidae</taxon>
        <taxon>Mucochytrium</taxon>
    </lineage>
</organism>
<evidence type="ECO:0000313" key="2">
    <source>
        <dbReference type="EMBL" id="CAD9672874.1"/>
    </source>
</evidence>
<gene>
    <name evidence="2" type="ORF">QSP1433_LOCUS4105</name>
    <name evidence="3" type="ORF">QSP1433_LOCUS4106</name>
</gene>
<proteinExistence type="predicted"/>
<dbReference type="EMBL" id="HBHK01006755">
    <property type="protein sequence ID" value="CAD9672877.1"/>
    <property type="molecule type" value="Transcribed_RNA"/>
</dbReference>